<feature type="compositionally biased region" description="Polar residues" evidence="1">
    <location>
        <begin position="32"/>
        <end position="41"/>
    </location>
</feature>
<dbReference type="InParanoid" id="A0A1E7FV27"/>
<evidence type="ECO:0008006" key="4">
    <source>
        <dbReference type="Google" id="ProtNLM"/>
    </source>
</evidence>
<feature type="compositionally biased region" description="Basic residues" evidence="1">
    <location>
        <begin position="353"/>
        <end position="366"/>
    </location>
</feature>
<feature type="region of interest" description="Disordered" evidence="1">
    <location>
        <begin position="397"/>
        <end position="428"/>
    </location>
</feature>
<gene>
    <name evidence="2" type="ORF">FRACYDRAFT_232126</name>
</gene>
<evidence type="ECO:0000313" key="3">
    <source>
        <dbReference type="Proteomes" id="UP000095751"/>
    </source>
</evidence>
<feature type="region of interest" description="Disordered" evidence="1">
    <location>
        <begin position="193"/>
        <end position="245"/>
    </location>
</feature>
<evidence type="ECO:0000313" key="2">
    <source>
        <dbReference type="EMBL" id="OEU21977.1"/>
    </source>
</evidence>
<dbReference type="KEGG" id="fcy:FRACYDRAFT_232126"/>
<reference evidence="2 3" key="1">
    <citation type="submission" date="2016-09" db="EMBL/GenBank/DDBJ databases">
        <title>Extensive genetic diversity and differential bi-allelic expression allows diatom success in the polar Southern Ocean.</title>
        <authorList>
            <consortium name="DOE Joint Genome Institute"/>
            <person name="Mock T."/>
            <person name="Otillar R.P."/>
            <person name="Strauss J."/>
            <person name="Dupont C."/>
            <person name="Frickenhaus S."/>
            <person name="Maumus F."/>
            <person name="Mcmullan M."/>
            <person name="Sanges R."/>
            <person name="Schmutz J."/>
            <person name="Toseland A."/>
            <person name="Valas R."/>
            <person name="Veluchamy A."/>
            <person name="Ward B.J."/>
            <person name="Allen A."/>
            <person name="Barry K."/>
            <person name="Falciatore A."/>
            <person name="Ferrante M."/>
            <person name="Fortunato A.E."/>
            <person name="Gloeckner G."/>
            <person name="Gruber A."/>
            <person name="Hipkin R."/>
            <person name="Janech M."/>
            <person name="Kroth P."/>
            <person name="Leese F."/>
            <person name="Lindquist E."/>
            <person name="Lyon B.R."/>
            <person name="Martin J."/>
            <person name="Mayer C."/>
            <person name="Parker M."/>
            <person name="Quesneville H."/>
            <person name="Raymond J."/>
            <person name="Uhlig C."/>
            <person name="Valentin K.U."/>
            <person name="Worden A.Z."/>
            <person name="Armbrust E.V."/>
            <person name="Bowler C."/>
            <person name="Green B."/>
            <person name="Moulton V."/>
            <person name="Van Oosterhout C."/>
            <person name="Grigoriev I."/>
        </authorList>
    </citation>
    <scope>NUCLEOTIDE SEQUENCE [LARGE SCALE GENOMIC DNA]</scope>
    <source>
        <strain evidence="2 3">CCMP1102</strain>
    </source>
</reference>
<feature type="compositionally biased region" description="Basic residues" evidence="1">
    <location>
        <begin position="224"/>
        <end position="243"/>
    </location>
</feature>
<evidence type="ECO:0000256" key="1">
    <source>
        <dbReference type="SAM" id="MobiDB-lite"/>
    </source>
</evidence>
<feature type="compositionally biased region" description="Low complexity" evidence="1">
    <location>
        <begin position="406"/>
        <end position="421"/>
    </location>
</feature>
<feature type="region of interest" description="Disordered" evidence="1">
    <location>
        <begin position="317"/>
        <end position="382"/>
    </location>
</feature>
<keyword evidence="3" id="KW-1185">Reference proteome</keyword>
<dbReference type="EMBL" id="KV784353">
    <property type="protein sequence ID" value="OEU21977.1"/>
    <property type="molecule type" value="Genomic_DNA"/>
</dbReference>
<name>A0A1E7FV27_9STRA</name>
<feature type="region of interest" description="Disordered" evidence="1">
    <location>
        <begin position="1"/>
        <end position="71"/>
    </location>
</feature>
<feature type="compositionally biased region" description="Acidic residues" evidence="1">
    <location>
        <begin position="321"/>
        <end position="333"/>
    </location>
</feature>
<proteinExistence type="predicted"/>
<dbReference type="AlphaFoldDB" id="A0A1E7FV27"/>
<feature type="compositionally biased region" description="Basic and acidic residues" evidence="1">
    <location>
        <begin position="211"/>
        <end position="223"/>
    </location>
</feature>
<sequence length="704" mass="78242">MDEVTPKILNRKTLASSMGKENNDNVGRMSRQFENLQTSTAAAAATIDEEKKESETETETSSTTDPNHFYSSIKRGLIAASSTSAFNKPPLDNKTTTTTTTDCTDNNTEKIARQVVAKLQQEALLGATINKRTGTGTTPIHRRASPIARMRDNSVQEAASIDVDAQGLRFKMAADTSNSSPTRSSNNNWFKMAADTSNSNPTRSSNNNNKNIKEPISDKEMKKEKRRKWKKKMKIAQAKKRQERRYLDDNNTVMSSSQFGGSRSNPVYSCVLDNVEGTKLFARFTQCAGATVDDGAVSEYGYYSEYGGSSAGSTGIGYYSDDYDDDDDDDEEVSALSASVPRRNGKQLQQQRQRQRGRSRKSRQKPPSRESSTDRSSMGTSIDTTVLEEMTASFLSTGDDTTVYGEQSEISESLQQQRQRQNSTKIKSSSEVPLAATVATSEIGNSNPIDYAAFVSGMSNVQPSFDPFKIDENMINNENIVIPSTQNPIVLPRFGTNRHLSSSVTQLKSRNPTTMNLQSESSVVKKFIEDLKNRGESMLWHQETSAMNPTNVTIRLKKGFVSDGTYCAPRLIWTDPRKDQNYGLDIFDIQSLERADVLLVQLETFPCAIPGRSVCLHLKNSTSFIFEAGTEEDALRFVRGVRWIVARLAYNLVIGNLDVSCELLELGIMDARSPRSTLMEFDWSRAMDDVTEHLVEKTLSSTMI</sequence>
<protein>
    <recommendedName>
        <fullName evidence="4">PH domain-containing protein</fullName>
    </recommendedName>
</protein>
<dbReference type="OrthoDB" id="48978at2759"/>
<dbReference type="Proteomes" id="UP000095751">
    <property type="component" value="Unassembled WGS sequence"/>
</dbReference>
<feature type="compositionally biased region" description="Low complexity" evidence="1">
    <location>
        <begin position="196"/>
        <end position="210"/>
    </location>
</feature>
<organism evidence="2 3">
    <name type="scientific">Fragilariopsis cylindrus CCMP1102</name>
    <dbReference type="NCBI Taxonomy" id="635003"/>
    <lineage>
        <taxon>Eukaryota</taxon>
        <taxon>Sar</taxon>
        <taxon>Stramenopiles</taxon>
        <taxon>Ochrophyta</taxon>
        <taxon>Bacillariophyta</taxon>
        <taxon>Bacillariophyceae</taxon>
        <taxon>Bacillariophycidae</taxon>
        <taxon>Bacillariales</taxon>
        <taxon>Bacillariaceae</taxon>
        <taxon>Fragilariopsis</taxon>
    </lineage>
</organism>
<accession>A0A1E7FV27</accession>